<evidence type="ECO:0000256" key="3">
    <source>
        <dbReference type="ARBA" id="ARBA00023315"/>
    </source>
</evidence>
<evidence type="ECO:0000256" key="1">
    <source>
        <dbReference type="ARBA" id="ARBA00009861"/>
    </source>
</evidence>
<keyword evidence="2" id="KW-0808">Transferase</keyword>
<dbReference type="EMBL" id="BAABME010012638">
    <property type="protein sequence ID" value="GAA0185350.1"/>
    <property type="molecule type" value="Genomic_DNA"/>
</dbReference>
<dbReference type="FunFam" id="3.30.559.10:FF:000008">
    <property type="entry name" value="Tryptamine hydroxycinnamoyl transferase"/>
    <property type="match status" value="1"/>
</dbReference>
<organism evidence="4 5">
    <name type="scientific">Lithospermum erythrorhizon</name>
    <name type="common">Purple gromwell</name>
    <name type="synonym">Lithospermum officinale var. erythrorhizon</name>
    <dbReference type="NCBI Taxonomy" id="34254"/>
    <lineage>
        <taxon>Eukaryota</taxon>
        <taxon>Viridiplantae</taxon>
        <taxon>Streptophyta</taxon>
        <taxon>Embryophyta</taxon>
        <taxon>Tracheophyta</taxon>
        <taxon>Spermatophyta</taxon>
        <taxon>Magnoliopsida</taxon>
        <taxon>eudicotyledons</taxon>
        <taxon>Gunneridae</taxon>
        <taxon>Pentapetalae</taxon>
        <taxon>asterids</taxon>
        <taxon>lamiids</taxon>
        <taxon>Boraginales</taxon>
        <taxon>Boraginaceae</taxon>
        <taxon>Boraginoideae</taxon>
        <taxon>Lithospermeae</taxon>
        <taxon>Lithospermum</taxon>
    </lineage>
</organism>
<proteinExistence type="inferred from homology"/>
<dbReference type="AlphaFoldDB" id="A0AAV3RWX2"/>
<keyword evidence="5" id="KW-1185">Reference proteome</keyword>
<protein>
    <submittedName>
        <fullName evidence="4">Acetyltransferase</fullName>
    </submittedName>
</protein>
<dbReference type="InterPro" id="IPR050317">
    <property type="entry name" value="Plant_Fungal_Acyltransferase"/>
</dbReference>
<comment type="caution">
    <text evidence="4">The sequence shown here is derived from an EMBL/GenBank/DDBJ whole genome shotgun (WGS) entry which is preliminary data.</text>
</comment>
<dbReference type="PANTHER" id="PTHR31642">
    <property type="entry name" value="TRICHOTHECENE 3-O-ACETYLTRANSFERASE"/>
    <property type="match status" value="1"/>
</dbReference>
<keyword evidence="3" id="KW-0012">Acyltransferase</keyword>
<dbReference type="InterPro" id="IPR023213">
    <property type="entry name" value="CAT-like_dom_sf"/>
</dbReference>
<dbReference type="Gene3D" id="3.30.559.10">
    <property type="entry name" value="Chloramphenicol acetyltransferase-like domain"/>
    <property type="match status" value="2"/>
</dbReference>
<reference evidence="4 5" key="1">
    <citation type="submission" date="2024-01" db="EMBL/GenBank/DDBJ databases">
        <title>The complete chloroplast genome sequence of Lithospermum erythrorhizon: insights into the phylogenetic relationship among Boraginaceae species and the maternal lineages of purple gromwells.</title>
        <authorList>
            <person name="Okada T."/>
            <person name="Watanabe K."/>
        </authorList>
    </citation>
    <scope>NUCLEOTIDE SEQUENCE [LARGE SCALE GENOMIC DNA]</scope>
</reference>
<dbReference type="PANTHER" id="PTHR31642:SF324">
    <property type="entry name" value="SPERMIDINE HYDROXYCINNAMOYL TRANSFERASE"/>
    <property type="match status" value="1"/>
</dbReference>
<comment type="similarity">
    <text evidence="1">Belongs to the plant acyltransferase family.</text>
</comment>
<dbReference type="GO" id="GO:0016747">
    <property type="term" value="F:acyltransferase activity, transferring groups other than amino-acyl groups"/>
    <property type="evidence" value="ECO:0007669"/>
    <property type="project" value="TreeGrafter"/>
</dbReference>
<evidence type="ECO:0000313" key="4">
    <source>
        <dbReference type="EMBL" id="GAA0185350.1"/>
    </source>
</evidence>
<dbReference type="Pfam" id="PF02458">
    <property type="entry name" value="Transferase"/>
    <property type="match status" value="1"/>
</dbReference>
<evidence type="ECO:0000256" key="2">
    <source>
        <dbReference type="ARBA" id="ARBA00022679"/>
    </source>
</evidence>
<evidence type="ECO:0000313" key="5">
    <source>
        <dbReference type="Proteomes" id="UP001454036"/>
    </source>
</evidence>
<gene>
    <name evidence="4" type="ORF">LIER_32638</name>
</gene>
<name>A0AAV3RWX2_LITER</name>
<dbReference type="Proteomes" id="UP001454036">
    <property type="component" value="Unassembled WGS sequence"/>
</dbReference>
<sequence length="362" mass="40194">MVKVLFLLKLSLKPQLKHYGNFMPTPQLLQLIPTIDMVATPISEVPLLVCQVTKFKCGGISVGMGISHSVGDGQSCLHFIGEWSKICRGETETVTNVPYLDRGILENVETLAEHKFHHPEFDQPPLLIGSSDNLEERKKSTTVNMIKITKDQIEKLKNRANENKGVDDARGFSRFEGLAGHVWRSACKARGLSDEQPSRLDIPADVRTRLNPKLPENYFGNTIVRAAAFAKVGDLLNKPLSYAASKLRETSANLTDEYIKSYIALIKNVPDVSKYRNLDAVGSGLGRFYGNPNLKSTSWMGLPLFGVDWGWGKEINIVPGVVASDGKFFIIPTGDGDGSFNVLIGLQVEHMEAFQRHFYEDM</sequence>
<accession>A0AAV3RWX2</accession>